<dbReference type="InterPro" id="IPR003323">
    <property type="entry name" value="OTU_dom"/>
</dbReference>
<dbReference type="EMBL" id="KZ819607">
    <property type="protein sequence ID" value="PWN31666.1"/>
    <property type="molecule type" value="Genomic_DNA"/>
</dbReference>
<dbReference type="GO" id="GO:0016579">
    <property type="term" value="P:protein deubiquitination"/>
    <property type="evidence" value="ECO:0007669"/>
    <property type="project" value="TreeGrafter"/>
</dbReference>
<feature type="compositionally biased region" description="Basic and acidic residues" evidence="1">
    <location>
        <begin position="113"/>
        <end position="133"/>
    </location>
</feature>
<dbReference type="PANTHER" id="PTHR12419">
    <property type="entry name" value="OTU DOMAIN CONTAINING PROTEIN"/>
    <property type="match status" value="1"/>
</dbReference>
<dbReference type="STRING" id="1280837.A0A316V291"/>
<dbReference type="OrthoDB" id="415023at2759"/>
<feature type="region of interest" description="Disordered" evidence="1">
    <location>
        <begin position="1"/>
        <end position="33"/>
    </location>
</feature>
<feature type="compositionally biased region" description="Basic and acidic residues" evidence="1">
    <location>
        <begin position="66"/>
        <end position="83"/>
    </location>
</feature>
<name>A0A316V291_9BASI</name>
<evidence type="ECO:0000313" key="4">
    <source>
        <dbReference type="Proteomes" id="UP000245771"/>
    </source>
</evidence>
<reference evidence="3 4" key="1">
    <citation type="journal article" date="2018" name="Mol. Biol. Evol.">
        <title>Broad Genomic Sampling Reveals a Smut Pathogenic Ancestry of the Fungal Clade Ustilaginomycotina.</title>
        <authorList>
            <person name="Kijpornyongpan T."/>
            <person name="Mondo S.J."/>
            <person name="Barry K."/>
            <person name="Sandor L."/>
            <person name="Lee J."/>
            <person name="Lipzen A."/>
            <person name="Pangilinan J."/>
            <person name="LaButti K."/>
            <person name="Hainaut M."/>
            <person name="Henrissat B."/>
            <person name="Grigoriev I.V."/>
            <person name="Spatafora J.W."/>
            <person name="Aime M.C."/>
        </authorList>
    </citation>
    <scope>NUCLEOTIDE SEQUENCE [LARGE SCALE GENOMIC DNA]</scope>
    <source>
        <strain evidence="3 4">MCA 3882</strain>
    </source>
</reference>
<evidence type="ECO:0000259" key="2">
    <source>
        <dbReference type="PROSITE" id="PS50802"/>
    </source>
</evidence>
<sequence>MPGKKKKSGNKSAARPIPTHQDSLRMDIEAARHHNMDHISNDIGEDENEDGLDIADQLLASLDARDKAADKVQKASIDEERANGRHHLFGSHHSASEQSGLSAGHSTSPLRQAGEKLLHAGEKIFGHHGHENESTSPGSHQPERATTVIPTNDRKGSIRRLFGSSPNKSHTSADMEAEQNGSGGGKKKMSRQKARLERKAAEMEAQRLQAEEELKANGGKPDEAQRERVALTDLCRALKVQMYEITPDGHCLYAAVADQLNILGKSQSKLNYVDTRKATAEYMRKHGDDFMPFISDSDEHMAGIENKEAGQETHNMSQQEKYFLGYCDAIEKTAVWGGQPEILALSRAYHTPIHVVQAGSPVVKVGTEEASGPDDLPVIISYHRHMYGLGEHYNSLHKVKGA</sequence>
<feature type="compositionally biased region" description="Polar residues" evidence="1">
    <location>
        <begin position="96"/>
        <end position="110"/>
    </location>
</feature>
<feature type="compositionally biased region" description="Basic and acidic residues" evidence="1">
    <location>
        <begin position="22"/>
        <end position="33"/>
    </location>
</feature>
<dbReference type="SUPFAM" id="SSF54001">
    <property type="entry name" value="Cysteine proteinases"/>
    <property type="match status" value="1"/>
</dbReference>
<protein>
    <submittedName>
        <fullName evidence="3">OTU-domain-containing protein</fullName>
    </submittedName>
</protein>
<feature type="compositionally biased region" description="Basic and acidic residues" evidence="1">
    <location>
        <begin position="194"/>
        <end position="205"/>
    </location>
</feature>
<dbReference type="Pfam" id="PF02338">
    <property type="entry name" value="OTU"/>
    <property type="match status" value="1"/>
</dbReference>
<dbReference type="InterPro" id="IPR050704">
    <property type="entry name" value="Peptidase_C85-like"/>
</dbReference>
<dbReference type="FunCoup" id="A0A316V291">
    <property type="interactions" value="331"/>
</dbReference>
<dbReference type="GO" id="GO:0004843">
    <property type="term" value="F:cysteine-type deubiquitinase activity"/>
    <property type="evidence" value="ECO:0007669"/>
    <property type="project" value="TreeGrafter"/>
</dbReference>
<dbReference type="InterPro" id="IPR038765">
    <property type="entry name" value="Papain-like_cys_pep_sf"/>
</dbReference>
<dbReference type="InParanoid" id="A0A316V291"/>
<dbReference type="PANTHER" id="PTHR12419:SF7">
    <property type="entry name" value="OTU DOMAIN-CONTAINING PROTEIN 3"/>
    <property type="match status" value="1"/>
</dbReference>
<dbReference type="RefSeq" id="XP_025351968.1">
    <property type="nucleotide sequence ID" value="XM_025497458.1"/>
</dbReference>
<dbReference type="CDD" id="cd22748">
    <property type="entry name" value="OTU_OTUD6-like"/>
    <property type="match status" value="1"/>
</dbReference>
<organism evidence="3 4">
    <name type="scientific">Meira miltonrushii</name>
    <dbReference type="NCBI Taxonomy" id="1280837"/>
    <lineage>
        <taxon>Eukaryota</taxon>
        <taxon>Fungi</taxon>
        <taxon>Dikarya</taxon>
        <taxon>Basidiomycota</taxon>
        <taxon>Ustilaginomycotina</taxon>
        <taxon>Exobasidiomycetes</taxon>
        <taxon>Exobasidiales</taxon>
        <taxon>Brachybasidiaceae</taxon>
        <taxon>Meira</taxon>
    </lineage>
</organism>
<dbReference type="GeneID" id="37019239"/>
<feature type="region of interest" description="Disordered" evidence="1">
    <location>
        <begin position="66"/>
        <end position="205"/>
    </location>
</feature>
<feature type="domain" description="OTU" evidence="2">
    <location>
        <begin position="240"/>
        <end position="399"/>
    </location>
</feature>
<proteinExistence type="predicted"/>
<dbReference type="AlphaFoldDB" id="A0A316V291"/>
<keyword evidence="4" id="KW-1185">Reference proteome</keyword>
<dbReference type="Gene3D" id="3.90.70.80">
    <property type="match status" value="1"/>
</dbReference>
<evidence type="ECO:0000256" key="1">
    <source>
        <dbReference type="SAM" id="MobiDB-lite"/>
    </source>
</evidence>
<evidence type="ECO:0000313" key="3">
    <source>
        <dbReference type="EMBL" id="PWN31666.1"/>
    </source>
</evidence>
<accession>A0A316V291</accession>
<gene>
    <name evidence="3" type="ORF">FA14DRAFT_151033</name>
</gene>
<dbReference type="PROSITE" id="PS50802">
    <property type="entry name" value="OTU"/>
    <property type="match status" value="1"/>
</dbReference>
<dbReference type="Proteomes" id="UP000245771">
    <property type="component" value="Unassembled WGS sequence"/>
</dbReference>